<dbReference type="AlphaFoldDB" id="A0A0H2WNE7"/>
<reference evidence="6" key="3">
    <citation type="submission" date="2018-07" db="EMBL/GenBank/DDBJ databases">
        <authorList>
            <consortium name="NCBI Pathogen Detection Project"/>
        </authorList>
    </citation>
    <scope>NUCLEOTIDE SEQUENCE</scope>
    <source>
        <strain evidence="6">ATCC 9150</strain>
    </source>
</reference>
<reference evidence="5 7" key="1">
    <citation type="journal article" date="2004" name="Nat. Genet.">
        <title>Comparison of genome degradation in Paratyphi A and Typhi, human-restricted serovars of Salmonella enterica that cause typhoid.</title>
        <authorList>
            <person name="McClelland M."/>
            <person name="Sanderson K.E."/>
            <person name="Clifton S.W."/>
            <person name="Latreille P."/>
            <person name="Porwollik S."/>
            <person name="Sabo A."/>
            <person name="Meyer R."/>
            <person name="Bieri T."/>
            <person name="Ozersky P."/>
            <person name="McLellan M."/>
            <person name="Harkins C.R."/>
            <person name="Wang C."/>
            <person name="Nguyen C."/>
            <person name="Berghoff A."/>
            <person name="Elliott G."/>
            <person name="Kohlberg S."/>
            <person name="Strong C."/>
            <person name="Du F."/>
            <person name="Carter J."/>
            <person name="Kremizki C."/>
            <person name="Layman D."/>
            <person name="Leonard S."/>
            <person name="Sun H."/>
            <person name="Fulton L."/>
            <person name="Nash W."/>
            <person name="Miner T."/>
            <person name="Minx P."/>
            <person name="Delehaunty K."/>
            <person name="Fronick C."/>
            <person name="Magrini V."/>
            <person name="Nhan M."/>
            <person name="Warren W."/>
            <person name="Florea L."/>
            <person name="Spieth J."/>
            <person name="Wilson R.K."/>
        </authorList>
    </citation>
    <scope>NUCLEOTIDE SEQUENCE [LARGE SCALE GENOMIC DNA]</scope>
    <source>
        <strain evidence="5">ATCC 9150</strain>
        <strain evidence="7">ATCC 9150 / SARB42</strain>
    </source>
</reference>
<organism evidence="5 7">
    <name type="scientific">Salmonella paratyphi A (strain ATCC 9150 / SARB42)</name>
    <dbReference type="NCBI Taxonomy" id="295319"/>
    <lineage>
        <taxon>Bacteria</taxon>
        <taxon>Pseudomonadati</taxon>
        <taxon>Pseudomonadota</taxon>
        <taxon>Gammaproteobacteria</taxon>
        <taxon>Enterobacterales</taxon>
        <taxon>Enterobacteriaceae</taxon>
        <taxon>Salmonella</taxon>
    </lineage>
</organism>
<accession>A0A0H2WNE7</accession>
<feature type="signal peptide" evidence="3">
    <location>
        <begin position="1"/>
        <end position="22"/>
    </location>
</feature>
<name>A0A0H2WNE7_SALPA</name>
<dbReference type="EMBL" id="DAASTS010000012">
    <property type="protein sequence ID" value="HAE6986916.1"/>
    <property type="molecule type" value="Genomic_DNA"/>
</dbReference>
<proteinExistence type="inferred from homology"/>
<dbReference type="SMART" id="SM00062">
    <property type="entry name" value="PBPb"/>
    <property type="match status" value="1"/>
</dbReference>
<evidence type="ECO:0000259" key="4">
    <source>
        <dbReference type="SMART" id="SM00062"/>
    </source>
</evidence>
<reference evidence="6" key="2">
    <citation type="journal article" date="2018" name="Genome Biol.">
        <title>SKESA: strategic k-mer extension for scrupulous assemblies.</title>
        <authorList>
            <person name="Souvorov A."/>
            <person name="Agarwala R."/>
            <person name="Lipman D.J."/>
        </authorList>
    </citation>
    <scope>NUCLEOTIDE SEQUENCE</scope>
    <source>
        <strain evidence="6">ATCC 9150</strain>
    </source>
</reference>
<evidence type="ECO:0000256" key="3">
    <source>
        <dbReference type="SAM" id="SignalP"/>
    </source>
</evidence>
<feature type="domain" description="Solute-binding protein family 3/N-terminal" evidence="4">
    <location>
        <begin position="33"/>
        <end position="255"/>
    </location>
</feature>
<evidence type="ECO:0000256" key="2">
    <source>
        <dbReference type="ARBA" id="ARBA00022729"/>
    </source>
</evidence>
<evidence type="ECO:0000313" key="5">
    <source>
        <dbReference type="EMBL" id="AAV76973.1"/>
    </source>
</evidence>
<dbReference type="InterPro" id="IPR001638">
    <property type="entry name" value="Solute-binding_3/MltF_N"/>
</dbReference>
<feature type="chain" id="PRO_5033226223" evidence="3">
    <location>
        <begin position="23"/>
        <end position="256"/>
    </location>
</feature>
<keyword evidence="2 3" id="KW-0732">Signal</keyword>
<evidence type="ECO:0000256" key="1">
    <source>
        <dbReference type="ARBA" id="ARBA00010333"/>
    </source>
</evidence>
<dbReference type="PANTHER" id="PTHR35936:SF19">
    <property type="entry name" value="AMINO-ACID-BINDING PROTEIN YXEM-RELATED"/>
    <property type="match status" value="1"/>
</dbReference>
<dbReference type="SUPFAM" id="SSF53850">
    <property type="entry name" value="Periplasmic binding protein-like II"/>
    <property type="match status" value="1"/>
</dbReference>
<comment type="similarity">
    <text evidence="1">Belongs to the bacterial solute-binding protein 3 family.</text>
</comment>
<dbReference type="KEGG" id="spt:SPA1000"/>
<dbReference type="HOGENOM" id="CLU_019602_9_0_6"/>
<protein>
    <submittedName>
        <fullName evidence="6">Transporter substrate-binding domain-containing protein</fullName>
    </submittedName>
</protein>
<sequence>MKKVYFMFVILLSLSGIHSAMAKPWQEIKESKELRVGVPGDYAPLAFHNKQNKLIGFDIDMAYSLGKALHLNILFVPSSWPTLSTDLTADKFDIAMGGITETPGRRKQFALSSPVLKNGKIALTQCNRINDFKSLEDIDRKGVRIVVNPGGTNLDYVDKHIRYADVIREKDNDATLQRIRERSADVMFTDLLEGTYYQNKEPGVFCVSTRSILPDTAGNKVYMMAKDNQYLLDAVNSWLSDENKIILARKWLINPE</sequence>
<dbReference type="Proteomes" id="UP000008185">
    <property type="component" value="Chromosome"/>
</dbReference>
<dbReference type="EMBL" id="CP000026">
    <property type="protein sequence ID" value="AAV76973.1"/>
    <property type="molecule type" value="Genomic_DNA"/>
</dbReference>
<dbReference type="Pfam" id="PF00497">
    <property type="entry name" value="SBP_bac_3"/>
    <property type="match status" value="1"/>
</dbReference>
<evidence type="ECO:0000313" key="7">
    <source>
        <dbReference type="Proteomes" id="UP000008185"/>
    </source>
</evidence>
<evidence type="ECO:0000313" key="6">
    <source>
        <dbReference type="EMBL" id="HAE6986916.1"/>
    </source>
</evidence>
<dbReference type="Gene3D" id="3.40.190.10">
    <property type="entry name" value="Periplasmic binding protein-like II"/>
    <property type="match status" value="2"/>
</dbReference>
<dbReference type="RefSeq" id="WP_011233020.1">
    <property type="nucleotide sequence ID" value="NC_006511.1"/>
</dbReference>
<gene>
    <name evidence="5" type="ordered locus">SPA1000</name>
    <name evidence="6" type="ORF">GNB70_002621</name>
</gene>
<dbReference type="PANTHER" id="PTHR35936">
    <property type="entry name" value="MEMBRANE-BOUND LYTIC MUREIN TRANSGLYCOSYLASE F"/>
    <property type="match status" value="1"/>
</dbReference>